<proteinExistence type="predicted"/>
<evidence type="ECO:0000313" key="2">
    <source>
        <dbReference type="Proteomes" id="UP000034201"/>
    </source>
</evidence>
<dbReference type="EMBL" id="LCQQ01000063">
    <property type="protein sequence ID" value="KKW19148.1"/>
    <property type="molecule type" value="Genomic_DNA"/>
</dbReference>
<accession>A0A0G1WK27</accession>
<dbReference type="AlphaFoldDB" id="A0A0G1WK27"/>
<dbReference type="Proteomes" id="UP000034201">
    <property type="component" value="Unassembled WGS sequence"/>
</dbReference>
<comment type="caution">
    <text evidence="1">The sequence shown here is derived from an EMBL/GenBank/DDBJ whole genome shotgun (WGS) entry which is preliminary data.</text>
</comment>
<gene>
    <name evidence="1" type="ORF">UY61_C0063G0003</name>
</gene>
<evidence type="ECO:0000313" key="1">
    <source>
        <dbReference type="EMBL" id="KKW19148.1"/>
    </source>
</evidence>
<protein>
    <submittedName>
        <fullName evidence="1">Uncharacterized protein</fullName>
    </submittedName>
</protein>
<name>A0A0G1WK27_9BACT</name>
<sequence length="47" mass="5814">MEKPFDEWNEVKKSIHTKEERLYFREGEIWWVHPVRGRDRGNIISTI</sequence>
<reference evidence="1 2" key="1">
    <citation type="journal article" date="2015" name="Nature">
        <title>rRNA introns, odd ribosomes, and small enigmatic genomes across a large radiation of phyla.</title>
        <authorList>
            <person name="Brown C.T."/>
            <person name="Hug L.A."/>
            <person name="Thomas B.C."/>
            <person name="Sharon I."/>
            <person name="Castelle C.J."/>
            <person name="Singh A."/>
            <person name="Wilkins M.J."/>
            <person name="Williams K.H."/>
            <person name="Banfield J.F."/>
        </authorList>
    </citation>
    <scope>NUCLEOTIDE SEQUENCE [LARGE SCALE GENOMIC DNA]</scope>
</reference>
<organism evidence="1 2">
    <name type="scientific">Candidatus Adlerbacteria bacterium GW2011_GWC1_50_9</name>
    <dbReference type="NCBI Taxonomy" id="1618608"/>
    <lineage>
        <taxon>Bacteria</taxon>
        <taxon>Candidatus Adleribacteriota</taxon>
    </lineage>
</organism>